<keyword evidence="1" id="KW-1133">Transmembrane helix</keyword>
<feature type="transmembrane region" description="Helical" evidence="1">
    <location>
        <begin position="47"/>
        <end position="68"/>
    </location>
</feature>
<evidence type="ECO:0000313" key="3">
    <source>
        <dbReference type="Proteomes" id="UP000688947"/>
    </source>
</evidence>
<protein>
    <submittedName>
        <fullName evidence="2">Uncharacterized protein</fullName>
    </submittedName>
</protein>
<dbReference type="VEuPathDB" id="FungiDB:PC110_g13730"/>
<dbReference type="Proteomes" id="UP000688947">
    <property type="component" value="Unassembled WGS sequence"/>
</dbReference>
<evidence type="ECO:0000313" key="2">
    <source>
        <dbReference type="EMBL" id="KAG6957715.1"/>
    </source>
</evidence>
<reference evidence="2" key="1">
    <citation type="submission" date="2021-01" db="EMBL/GenBank/DDBJ databases">
        <title>Phytophthora aleatoria, a newly-described species from Pinus radiata is distinct from Phytophthora cactorum isolates based on comparative genomics.</title>
        <authorList>
            <person name="Mcdougal R."/>
            <person name="Panda P."/>
            <person name="Williams N."/>
            <person name="Studholme D.J."/>
        </authorList>
    </citation>
    <scope>NUCLEOTIDE SEQUENCE</scope>
    <source>
        <strain evidence="2">NZFS 3830</strain>
    </source>
</reference>
<dbReference type="OrthoDB" id="10268379at2759"/>
<keyword evidence="1" id="KW-0812">Transmembrane</keyword>
<evidence type="ECO:0000256" key="1">
    <source>
        <dbReference type="SAM" id="Phobius"/>
    </source>
</evidence>
<dbReference type="EMBL" id="JAENGZ010000527">
    <property type="protein sequence ID" value="KAG6957715.1"/>
    <property type="molecule type" value="Genomic_DNA"/>
</dbReference>
<organism evidence="2 3">
    <name type="scientific">Phytophthora cactorum</name>
    <dbReference type="NCBI Taxonomy" id="29920"/>
    <lineage>
        <taxon>Eukaryota</taxon>
        <taxon>Sar</taxon>
        <taxon>Stramenopiles</taxon>
        <taxon>Oomycota</taxon>
        <taxon>Peronosporomycetes</taxon>
        <taxon>Peronosporales</taxon>
        <taxon>Peronosporaceae</taxon>
        <taxon>Phytophthora</taxon>
    </lineage>
</organism>
<keyword evidence="1" id="KW-0472">Membrane</keyword>
<accession>A0A8T1U8T2</accession>
<name>A0A8T1U8T2_9STRA</name>
<gene>
    <name evidence="2" type="ORF">JG687_00009811</name>
</gene>
<dbReference type="AlphaFoldDB" id="A0A8T1U8T2"/>
<comment type="caution">
    <text evidence="2">The sequence shown here is derived from an EMBL/GenBank/DDBJ whole genome shotgun (WGS) entry which is preliminary data.</text>
</comment>
<sequence length="98" mass="11283">MTHEQAAGASRWRMYVVWALWLPVWSGEGDWSLHGTKRRAVEIWNIVYRFVALFTWGGVAFTCTLSFVRTATDFRWSDGLPVTLDKSEEDPIVGNLFD</sequence>
<proteinExistence type="predicted"/>